<dbReference type="PANTHER" id="PTHR31827:SF1">
    <property type="entry name" value="EMB|CAB89363.1"/>
    <property type="match status" value="1"/>
</dbReference>
<name>A0A6G0WHP6_9STRA</name>
<dbReference type="Proteomes" id="UP000481153">
    <property type="component" value="Unassembled WGS sequence"/>
</dbReference>
<organism evidence="1 2">
    <name type="scientific">Aphanomyces euteiches</name>
    <dbReference type="NCBI Taxonomy" id="100861"/>
    <lineage>
        <taxon>Eukaryota</taxon>
        <taxon>Sar</taxon>
        <taxon>Stramenopiles</taxon>
        <taxon>Oomycota</taxon>
        <taxon>Saprolegniomycetes</taxon>
        <taxon>Saprolegniales</taxon>
        <taxon>Verrucalvaceae</taxon>
        <taxon>Aphanomyces</taxon>
    </lineage>
</organism>
<comment type="caution">
    <text evidence="1">The sequence shown here is derived from an EMBL/GenBank/DDBJ whole genome shotgun (WGS) entry which is preliminary data.</text>
</comment>
<sequence>MTATCFFNDCNNSVVPGSWKCSFHKNRSRCLVKSCQNQVYTRNLCVRHGGKRRCDAPNCSRNVRLGNFCSSHGSGIAKKLCIEAGCTNVAHKRQRCVRHGGGRQCKIHGCKTHARTGGYCCRHMRLVKAGVPSPDSVASPSMSCPGKEVAGDNVKTVDELLADFGALTCGKGLFDVPHIELDTILLMEF</sequence>
<evidence type="ECO:0000313" key="2">
    <source>
        <dbReference type="Proteomes" id="UP000481153"/>
    </source>
</evidence>
<dbReference type="PANTHER" id="PTHR31827">
    <property type="entry name" value="EMB|CAB89363.1"/>
    <property type="match status" value="1"/>
</dbReference>
<dbReference type="AlphaFoldDB" id="A0A6G0WHP6"/>
<protein>
    <submittedName>
        <fullName evidence="1">Uncharacterized protein</fullName>
    </submittedName>
</protein>
<proteinExistence type="predicted"/>
<gene>
    <name evidence="1" type="ORF">Ae201684_015105</name>
</gene>
<reference evidence="1 2" key="1">
    <citation type="submission" date="2019-07" db="EMBL/GenBank/DDBJ databases">
        <title>Genomics analysis of Aphanomyces spp. identifies a new class of oomycete effector associated with host adaptation.</title>
        <authorList>
            <person name="Gaulin E."/>
        </authorList>
    </citation>
    <scope>NUCLEOTIDE SEQUENCE [LARGE SCALE GENOMIC DNA]</scope>
    <source>
        <strain evidence="1 2">ATCC 201684</strain>
    </source>
</reference>
<accession>A0A6G0WHP6</accession>
<keyword evidence="2" id="KW-1185">Reference proteome</keyword>
<dbReference type="VEuPathDB" id="FungiDB:AeMF1_012025"/>
<dbReference type="EMBL" id="VJMJ01000210">
    <property type="protein sequence ID" value="KAF0726706.1"/>
    <property type="molecule type" value="Genomic_DNA"/>
</dbReference>
<evidence type="ECO:0000313" key="1">
    <source>
        <dbReference type="EMBL" id="KAF0726706.1"/>
    </source>
</evidence>